<proteinExistence type="predicted"/>
<sequence length="62" mass="6635">MDNHFVPLKDGVITDMDATCGVGASLATVSEAITFGWYESVFNFYGDHEIKAVSSMGEQSTG</sequence>
<name>A0A433QJH6_9FUNG</name>
<dbReference type="AlphaFoldDB" id="A0A433QJH6"/>
<dbReference type="Proteomes" id="UP000274822">
    <property type="component" value="Unassembled WGS sequence"/>
</dbReference>
<accession>A0A433QJH6</accession>
<comment type="caution">
    <text evidence="1">The sequence shown here is derived from an EMBL/GenBank/DDBJ whole genome shotgun (WGS) entry which is preliminary data.</text>
</comment>
<dbReference type="EMBL" id="RBNJ01004483">
    <property type="protein sequence ID" value="RUS29932.1"/>
    <property type="molecule type" value="Genomic_DNA"/>
</dbReference>
<keyword evidence="2" id="KW-1185">Reference proteome</keyword>
<protein>
    <submittedName>
        <fullName evidence="1">Uncharacterized protein</fullName>
    </submittedName>
</protein>
<evidence type="ECO:0000313" key="2">
    <source>
        <dbReference type="Proteomes" id="UP000274822"/>
    </source>
</evidence>
<evidence type="ECO:0000313" key="1">
    <source>
        <dbReference type="EMBL" id="RUS29932.1"/>
    </source>
</evidence>
<organism evidence="1 2">
    <name type="scientific">Jimgerdemannia flammicorona</name>
    <dbReference type="NCBI Taxonomy" id="994334"/>
    <lineage>
        <taxon>Eukaryota</taxon>
        <taxon>Fungi</taxon>
        <taxon>Fungi incertae sedis</taxon>
        <taxon>Mucoromycota</taxon>
        <taxon>Mucoromycotina</taxon>
        <taxon>Endogonomycetes</taxon>
        <taxon>Endogonales</taxon>
        <taxon>Endogonaceae</taxon>
        <taxon>Jimgerdemannia</taxon>
    </lineage>
</organism>
<gene>
    <name evidence="1" type="ORF">BC938DRAFT_480059</name>
</gene>
<reference evidence="1 2" key="1">
    <citation type="journal article" date="2018" name="New Phytol.">
        <title>Phylogenomics of Endogonaceae and evolution of mycorrhizas within Mucoromycota.</title>
        <authorList>
            <person name="Chang Y."/>
            <person name="Desiro A."/>
            <person name="Na H."/>
            <person name="Sandor L."/>
            <person name="Lipzen A."/>
            <person name="Clum A."/>
            <person name="Barry K."/>
            <person name="Grigoriev I.V."/>
            <person name="Martin F.M."/>
            <person name="Stajich J.E."/>
            <person name="Smith M.E."/>
            <person name="Bonito G."/>
            <person name="Spatafora J.W."/>
        </authorList>
    </citation>
    <scope>NUCLEOTIDE SEQUENCE [LARGE SCALE GENOMIC DNA]</scope>
    <source>
        <strain evidence="1 2">AD002</strain>
    </source>
</reference>